<comment type="similarity">
    <text evidence="1">Belongs to the ParD antitoxin family.</text>
</comment>
<dbReference type="InterPro" id="IPR010985">
    <property type="entry name" value="Ribbon_hlx_hlx"/>
</dbReference>
<sequence>MTVHKTIEFSEDDAAFVDAAVAEGRYASPSDAVREALALLVYEERVRALRAAIAEGEASGFAEPFDFDAFLDELRGSQ</sequence>
<keyword evidence="4" id="KW-1185">Reference proteome</keyword>
<reference evidence="3 4" key="1">
    <citation type="journal article" date="2014" name="Int. J. Syst. Evol. Microbiol.">
        <title>Complete genome sequence of Corynebacterium casei LMG S-19264T (=DSM 44701T), isolated from a smear-ripened cheese.</title>
        <authorList>
            <consortium name="US DOE Joint Genome Institute (JGI-PGF)"/>
            <person name="Walter F."/>
            <person name="Albersmeier A."/>
            <person name="Kalinowski J."/>
            <person name="Ruckert C."/>
        </authorList>
    </citation>
    <scope>NUCLEOTIDE SEQUENCE [LARGE SCALE GENOMIC DNA]</scope>
    <source>
        <strain evidence="3 4">CGMCC 1.9161</strain>
    </source>
</reference>
<dbReference type="SUPFAM" id="SSF47598">
    <property type="entry name" value="Ribbon-helix-helix"/>
    <property type="match status" value="1"/>
</dbReference>
<organism evidence="3 4">
    <name type="scientific">Salinarimonas ramus</name>
    <dbReference type="NCBI Taxonomy" id="690164"/>
    <lineage>
        <taxon>Bacteria</taxon>
        <taxon>Pseudomonadati</taxon>
        <taxon>Pseudomonadota</taxon>
        <taxon>Alphaproteobacteria</taxon>
        <taxon>Hyphomicrobiales</taxon>
        <taxon>Salinarimonadaceae</taxon>
        <taxon>Salinarimonas</taxon>
    </lineage>
</organism>
<dbReference type="NCBIfam" id="TIGR02606">
    <property type="entry name" value="antidote_CC2985"/>
    <property type="match status" value="1"/>
</dbReference>
<dbReference type="RefSeq" id="WP_188909709.1">
    <property type="nucleotide sequence ID" value="NZ_BMMF01000002.1"/>
</dbReference>
<dbReference type="EMBL" id="BMMF01000002">
    <property type="protein sequence ID" value="GGK23208.1"/>
    <property type="molecule type" value="Genomic_DNA"/>
</dbReference>
<protein>
    <submittedName>
        <fullName evidence="3">Antitoxin ParD1</fullName>
    </submittedName>
</protein>
<comment type="caution">
    <text evidence="3">The sequence shown here is derived from an EMBL/GenBank/DDBJ whole genome shotgun (WGS) entry which is preliminary data.</text>
</comment>
<evidence type="ECO:0000313" key="3">
    <source>
        <dbReference type="EMBL" id="GGK23208.1"/>
    </source>
</evidence>
<dbReference type="InterPro" id="IPR022789">
    <property type="entry name" value="ParD"/>
</dbReference>
<dbReference type="PANTHER" id="PTHR36582">
    <property type="entry name" value="ANTITOXIN PARD"/>
    <property type="match status" value="1"/>
</dbReference>
<dbReference type="InterPro" id="IPR038296">
    <property type="entry name" value="ParD_sf"/>
</dbReference>
<proteinExistence type="inferred from homology"/>
<gene>
    <name evidence="3" type="primary">parD-1</name>
    <name evidence="3" type="ORF">GCM10011322_07440</name>
</gene>
<keyword evidence="2" id="KW-1277">Toxin-antitoxin system</keyword>
<dbReference type="PANTHER" id="PTHR36582:SF2">
    <property type="entry name" value="ANTITOXIN PARD"/>
    <property type="match status" value="1"/>
</dbReference>
<dbReference type="AlphaFoldDB" id="A0A917Q4X2"/>
<accession>A0A917Q4X2</accession>
<evidence type="ECO:0000256" key="1">
    <source>
        <dbReference type="ARBA" id="ARBA00008580"/>
    </source>
</evidence>
<dbReference type="GO" id="GO:0006355">
    <property type="term" value="P:regulation of DNA-templated transcription"/>
    <property type="evidence" value="ECO:0007669"/>
    <property type="project" value="InterPro"/>
</dbReference>
<dbReference type="Gene3D" id="6.10.10.120">
    <property type="entry name" value="Antitoxin ParD1-like"/>
    <property type="match status" value="1"/>
</dbReference>
<name>A0A917Q4X2_9HYPH</name>
<evidence type="ECO:0000313" key="4">
    <source>
        <dbReference type="Proteomes" id="UP000600449"/>
    </source>
</evidence>
<dbReference type="Pfam" id="PF03693">
    <property type="entry name" value="ParD_antitoxin"/>
    <property type="match status" value="1"/>
</dbReference>
<dbReference type="Proteomes" id="UP000600449">
    <property type="component" value="Unassembled WGS sequence"/>
</dbReference>
<evidence type="ECO:0000256" key="2">
    <source>
        <dbReference type="ARBA" id="ARBA00022649"/>
    </source>
</evidence>